<comment type="catalytic activity">
    <reaction evidence="1">
        <text>adenosylcob(III)inamide + ATP = adenosylcob(III)inamide phosphate + ADP + H(+)</text>
        <dbReference type="Rhea" id="RHEA:15769"/>
        <dbReference type="ChEBI" id="CHEBI:2480"/>
        <dbReference type="ChEBI" id="CHEBI:15378"/>
        <dbReference type="ChEBI" id="CHEBI:30616"/>
        <dbReference type="ChEBI" id="CHEBI:58502"/>
        <dbReference type="ChEBI" id="CHEBI:456216"/>
        <dbReference type="EC" id="2.7.1.156"/>
    </reaction>
</comment>
<reference evidence="19 20" key="1">
    <citation type="submission" date="2023-08" db="EMBL/GenBank/DDBJ databases">
        <authorList>
            <person name="Girao M."/>
            <person name="Carvalho M.F."/>
        </authorList>
    </citation>
    <scope>NUCLEOTIDE SEQUENCE [LARGE SCALE GENOMIC DNA]</scope>
    <source>
        <strain evidence="19 20">CC-R104</strain>
    </source>
</reference>
<dbReference type="InterPro" id="IPR027417">
    <property type="entry name" value="P-loop_NTPase"/>
</dbReference>
<comment type="pathway">
    <text evidence="5">Cofactor biosynthesis; adenosylcobalamin biosynthesis; adenosylcobalamin from cob(II)yrinate a,c-diamide: step 6/7.</text>
</comment>
<sequence>MEVLLLGTGAADGWPNPFCNCASCADAAQRGEIRGQTAALIDDVLLLDCGPEAPRAAVRLRRNLAGVRYMLLTHAHTDHLGPQALLFRAWADAGHVLEVIGPADALDACRPWVGPDDPVRFVSVTAGDRITVGNYDVGVLPARHKVFRDGDSVLYDLTGPDGSRILWACDTGPLPADWFDRVRGTAFDAVFVEETFGDRSELGPGHHGLPEFAETVAALRRCGAVVDSTDVVAVHLGHHNPPIAELRERLRACGARPGADGEVLCVGAERPVHRTLVLGGVRSGKSRHAEELLASYPTVTYVATGGTHEGDPEWSQRVALHRERRPDSWSTIETSDVAKVLRDAAGPLLVDCLGTWLTARLDLHGVWNGGDAAAVDADIDDLLDAWRQCRVPVVAVSNEVGSGVVPASASGRLFRDMLGRLNASVASVSDTVTLVVAGIPVSLR</sequence>
<evidence type="ECO:0000313" key="20">
    <source>
        <dbReference type="Proteomes" id="UP001331936"/>
    </source>
</evidence>
<proteinExistence type="inferred from homology"/>
<keyword evidence="20" id="KW-1185">Reference proteome</keyword>
<dbReference type="SMART" id="SM00849">
    <property type="entry name" value="Lactamase_B"/>
    <property type="match status" value="1"/>
</dbReference>
<dbReference type="Pfam" id="PF12706">
    <property type="entry name" value="Lactamase_B_2"/>
    <property type="match status" value="1"/>
</dbReference>
<dbReference type="EMBL" id="JAUZMZ010000182">
    <property type="protein sequence ID" value="MEE2034766.1"/>
    <property type="molecule type" value="Genomic_DNA"/>
</dbReference>
<dbReference type="SUPFAM" id="SSF56281">
    <property type="entry name" value="Metallo-hydrolase/oxidoreductase"/>
    <property type="match status" value="1"/>
</dbReference>
<evidence type="ECO:0000256" key="9">
    <source>
        <dbReference type="ARBA" id="ARBA00012523"/>
    </source>
</evidence>
<keyword evidence="19" id="KW-0548">Nucleotidyltransferase</keyword>
<dbReference type="Proteomes" id="UP001331936">
    <property type="component" value="Unassembled WGS sequence"/>
</dbReference>
<comment type="pathway">
    <text evidence="6">Cofactor biosynthesis; adenosylcobalamin biosynthesis; adenosylcobalamin from cob(II)yrinate a,c-diamide: step 5/7.</text>
</comment>
<evidence type="ECO:0000256" key="13">
    <source>
        <dbReference type="ARBA" id="ARBA00022777"/>
    </source>
</evidence>
<dbReference type="Gene3D" id="3.60.15.10">
    <property type="entry name" value="Ribonuclease Z/Hydroxyacylglutathione hydrolase-like"/>
    <property type="match status" value="1"/>
</dbReference>
<evidence type="ECO:0000256" key="16">
    <source>
        <dbReference type="ARBA" id="ARBA00029570"/>
    </source>
</evidence>
<evidence type="ECO:0000256" key="2">
    <source>
        <dbReference type="ARBA" id="ARBA00000711"/>
    </source>
</evidence>
<feature type="domain" description="Metallo-beta-lactamase" evidence="18">
    <location>
        <begin position="35"/>
        <end position="206"/>
    </location>
</feature>
<keyword evidence="14" id="KW-0067">ATP-binding</keyword>
<keyword evidence="11 19" id="KW-0808">Transferase</keyword>
<evidence type="ECO:0000256" key="7">
    <source>
        <dbReference type="ARBA" id="ARBA00007490"/>
    </source>
</evidence>
<dbReference type="EC" id="2.7.1.156" evidence="8"/>
<evidence type="ECO:0000256" key="4">
    <source>
        <dbReference type="ARBA" id="ARBA00003889"/>
    </source>
</evidence>
<evidence type="ECO:0000256" key="6">
    <source>
        <dbReference type="ARBA" id="ARBA00005159"/>
    </source>
</evidence>
<evidence type="ECO:0000256" key="11">
    <source>
        <dbReference type="ARBA" id="ARBA00022679"/>
    </source>
</evidence>
<gene>
    <name evidence="19" type="primary">cobU</name>
    <name evidence="19" type="ORF">Q8814_22085</name>
</gene>
<keyword evidence="15" id="KW-0342">GTP-binding</keyword>
<dbReference type="EC" id="2.7.7.62" evidence="9"/>
<dbReference type="InterPro" id="IPR003203">
    <property type="entry name" value="CobU/CobP"/>
</dbReference>
<evidence type="ECO:0000256" key="5">
    <source>
        <dbReference type="ARBA" id="ARBA00004692"/>
    </source>
</evidence>
<dbReference type="NCBIfam" id="NF004469">
    <property type="entry name" value="PRK05800.1"/>
    <property type="match status" value="1"/>
</dbReference>
<evidence type="ECO:0000256" key="17">
    <source>
        <dbReference type="ARBA" id="ARBA00030571"/>
    </source>
</evidence>
<dbReference type="PANTHER" id="PTHR34848:SF1">
    <property type="entry name" value="BIFUNCTIONAL ADENOSYLCOBALAMIN BIOSYNTHESIS PROTEIN COBU"/>
    <property type="match status" value="1"/>
</dbReference>
<evidence type="ECO:0000256" key="8">
    <source>
        <dbReference type="ARBA" id="ARBA00012016"/>
    </source>
</evidence>
<dbReference type="GO" id="GO:0008820">
    <property type="term" value="F:cobinamide phosphate guanylyltransferase activity"/>
    <property type="evidence" value="ECO:0007669"/>
    <property type="project" value="UniProtKB-EC"/>
</dbReference>
<dbReference type="SUPFAM" id="SSF52540">
    <property type="entry name" value="P-loop containing nucleoside triphosphate hydrolases"/>
    <property type="match status" value="1"/>
</dbReference>
<dbReference type="GO" id="GO:0043752">
    <property type="term" value="F:adenosylcobinamide kinase activity"/>
    <property type="evidence" value="ECO:0007669"/>
    <property type="project" value="UniProtKB-EC"/>
</dbReference>
<comment type="caution">
    <text evidence="19">The sequence shown here is derived from an EMBL/GenBank/DDBJ whole genome shotgun (WGS) entry which is preliminary data.</text>
</comment>
<dbReference type="InterPro" id="IPR036866">
    <property type="entry name" value="RibonucZ/Hydroxyglut_hydro"/>
</dbReference>
<dbReference type="InterPro" id="IPR001279">
    <property type="entry name" value="Metallo-B-lactamas"/>
</dbReference>
<evidence type="ECO:0000256" key="3">
    <source>
        <dbReference type="ARBA" id="ARBA00001522"/>
    </source>
</evidence>
<comment type="catalytic activity">
    <reaction evidence="2">
        <text>adenosylcob(III)inamide phosphate + GTP + H(+) = adenosylcob(III)inamide-GDP + diphosphate</text>
        <dbReference type="Rhea" id="RHEA:22712"/>
        <dbReference type="ChEBI" id="CHEBI:15378"/>
        <dbReference type="ChEBI" id="CHEBI:33019"/>
        <dbReference type="ChEBI" id="CHEBI:37565"/>
        <dbReference type="ChEBI" id="CHEBI:58502"/>
        <dbReference type="ChEBI" id="CHEBI:60487"/>
        <dbReference type="EC" id="2.7.7.62"/>
    </reaction>
</comment>
<comment type="similarity">
    <text evidence="7">Belongs to the CobU/CobP family.</text>
</comment>
<dbReference type="RefSeq" id="WP_330154123.1">
    <property type="nucleotide sequence ID" value="NZ_JAUZMZ010000182.1"/>
</dbReference>
<evidence type="ECO:0000256" key="10">
    <source>
        <dbReference type="ARBA" id="ARBA00022573"/>
    </source>
</evidence>
<dbReference type="Pfam" id="PF02283">
    <property type="entry name" value="CobU"/>
    <property type="match status" value="1"/>
</dbReference>
<dbReference type="PANTHER" id="PTHR34848">
    <property type="match status" value="1"/>
</dbReference>
<keyword evidence="13 19" id="KW-0418">Kinase</keyword>
<evidence type="ECO:0000313" key="19">
    <source>
        <dbReference type="EMBL" id="MEE2034766.1"/>
    </source>
</evidence>
<comment type="catalytic activity">
    <reaction evidence="3">
        <text>adenosylcob(III)inamide + GTP = adenosylcob(III)inamide phosphate + GDP + H(+)</text>
        <dbReference type="Rhea" id="RHEA:15765"/>
        <dbReference type="ChEBI" id="CHEBI:2480"/>
        <dbReference type="ChEBI" id="CHEBI:15378"/>
        <dbReference type="ChEBI" id="CHEBI:37565"/>
        <dbReference type="ChEBI" id="CHEBI:58189"/>
        <dbReference type="ChEBI" id="CHEBI:58502"/>
        <dbReference type="EC" id="2.7.1.156"/>
    </reaction>
</comment>
<dbReference type="Gene3D" id="3.40.50.300">
    <property type="entry name" value="P-loop containing nucleotide triphosphate hydrolases"/>
    <property type="match status" value="1"/>
</dbReference>
<organism evidence="19 20">
    <name type="scientific">Rhodococcus chondri</name>
    <dbReference type="NCBI Taxonomy" id="3065941"/>
    <lineage>
        <taxon>Bacteria</taxon>
        <taxon>Bacillati</taxon>
        <taxon>Actinomycetota</taxon>
        <taxon>Actinomycetes</taxon>
        <taxon>Mycobacteriales</taxon>
        <taxon>Nocardiaceae</taxon>
        <taxon>Rhodococcus</taxon>
    </lineage>
</organism>
<evidence type="ECO:0000256" key="15">
    <source>
        <dbReference type="ARBA" id="ARBA00023134"/>
    </source>
</evidence>
<evidence type="ECO:0000259" key="18">
    <source>
        <dbReference type="SMART" id="SM00849"/>
    </source>
</evidence>
<dbReference type="CDD" id="cd00544">
    <property type="entry name" value="CobU"/>
    <property type="match status" value="1"/>
</dbReference>
<accession>A0ABU7JXM0</accession>
<protein>
    <recommendedName>
        <fullName evidence="16">Adenosylcobinamide kinase</fullName>
        <ecNumber evidence="8">2.7.1.156</ecNumber>
        <ecNumber evidence="9">2.7.7.62</ecNumber>
    </recommendedName>
    <alternativeName>
        <fullName evidence="17">Adenosylcobinamide-phosphate guanylyltransferase</fullName>
    </alternativeName>
</protein>
<evidence type="ECO:0000256" key="12">
    <source>
        <dbReference type="ARBA" id="ARBA00022741"/>
    </source>
</evidence>
<name>A0ABU7JXM0_9NOCA</name>
<keyword evidence="12" id="KW-0547">Nucleotide-binding</keyword>
<keyword evidence="10" id="KW-0169">Cobalamin biosynthesis</keyword>
<evidence type="ECO:0000256" key="1">
    <source>
        <dbReference type="ARBA" id="ARBA00000312"/>
    </source>
</evidence>
<comment type="function">
    <text evidence="4">Catalyzes ATP-dependent phosphorylation of adenosylcobinamide and addition of GMP to adenosylcobinamide phosphate.</text>
</comment>
<evidence type="ECO:0000256" key="14">
    <source>
        <dbReference type="ARBA" id="ARBA00022840"/>
    </source>
</evidence>